<evidence type="ECO:0000313" key="2">
    <source>
        <dbReference type="EMBL" id="CAD6443208.1"/>
    </source>
</evidence>
<accession>A0A8H2VRW2</accession>
<reference evidence="2" key="1">
    <citation type="submission" date="2020-10" db="EMBL/GenBank/DDBJ databases">
        <authorList>
            <person name="Kusch S."/>
        </authorList>
    </citation>
    <scope>NUCLEOTIDE SEQUENCE</scope>
    <source>
        <strain evidence="2">SwB9</strain>
    </source>
</reference>
<name>A0A8H2VRW2_9HELO</name>
<comment type="caution">
    <text evidence="2">The sequence shown here is derived from an EMBL/GenBank/DDBJ whole genome shotgun (WGS) entry which is preliminary data.</text>
</comment>
<dbReference type="OrthoDB" id="10600697at2759"/>
<gene>
    <name evidence="2" type="ORF">SCLTRI_LOCUS3000</name>
</gene>
<dbReference type="Proteomes" id="UP000624404">
    <property type="component" value="Unassembled WGS sequence"/>
</dbReference>
<sequence length="225" mass="24595">MAPKRKRTSNPTSNPARPSPRRSKKTRVDGSEPQIELPEPNVEMPEVMIESPEPEEVPTAALLLASPGDELEQQGNTNGTDADDEAEDVKEEGLEGKTDDEDKDGDDEEEHGDLEDEPSESESSDEEDTDYKEYMFPKVPVHIIGVYSRPKLKMPGSEHESFLMLKSCLISRYITPAALPARRRSSAGEFRDLQRLQVAHNATAGNASVVANGNLTVAGAHAGFP</sequence>
<feature type="compositionally biased region" description="Acidic residues" evidence="1">
    <location>
        <begin position="98"/>
        <end position="129"/>
    </location>
</feature>
<dbReference type="EMBL" id="CAJHIA010000009">
    <property type="protein sequence ID" value="CAD6443208.1"/>
    <property type="molecule type" value="Genomic_DNA"/>
</dbReference>
<protein>
    <submittedName>
        <fullName evidence="2">33dc6cf6-2236-482c-94d0-7cddfb386b66</fullName>
    </submittedName>
</protein>
<feature type="compositionally biased region" description="Acidic residues" evidence="1">
    <location>
        <begin position="81"/>
        <end position="90"/>
    </location>
</feature>
<evidence type="ECO:0000256" key="1">
    <source>
        <dbReference type="SAM" id="MobiDB-lite"/>
    </source>
</evidence>
<proteinExistence type="predicted"/>
<keyword evidence="3" id="KW-1185">Reference proteome</keyword>
<dbReference type="AlphaFoldDB" id="A0A8H2VRW2"/>
<feature type="region of interest" description="Disordered" evidence="1">
    <location>
        <begin position="1"/>
        <end position="129"/>
    </location>
</feature>
<organism evidence="2 3">
    <name type="scientific">Sclerotinia trifoliorum</name>
    <dbReference type="NCBI Taxonomy" id="28548"/>
    <lineage>
        <taxon>Eukaryota</taxon>
        <taxon>Fungi</taxon>
        <taxon>Dikarya</taxon>
        <taxon>Ascomycota</taxon>
        <taxon>Pezizomycotina</taxon>
        <taxon>Leotiomycetes</taxon>
        <taxon>Helotiales</taxon>
        <taxon>Sclerotiniaceae</taxon>
        <taxon>Sclerotinia</taxon>
    </lineage>
</organism>
<evidence type="ECO:0000313" key="3">
    <source>
        <dbReference type="Proteomes" id="UP000624404"/>
    </source>
</evidence>